<feature type="transmembrane region" description="Helical" evidence="1">
    <location>
        <begin position="239"/>
        <end position="261"/>
    </location>
</feature>
<feature type="transmembrane region" description="Helical" evidence="1">
    <location>
        <begin position="312"/>
        <end position="331"/>
    </location>
</feature>
<evidence type="ECO:0000313" key="4">
    <source>
        <dbReference type="Proteomes" id="UP001415857"/>
    </source>
</evidence>
<dbReference type="EMBL" id="JBBPBK010000051">
    <property type="protein sequence ID" value="KAK9266832.1"/>
    <property type="molecule type" value="Genomic_DNA"/>
</dbReference>
<dbReference type="Pfam" id="PF25968">
    <property type="entry name" value="CALS1"/>
    <property type="match status" value="1"/>
</dbReference>
<sequence length="791" mass="92618">MNKFFKNYRSWCGYLHCKSIVDQFPAGADRQQLKLLYIGLYLLIWGEASNVRFMPECICYIFHNMANEVYEILFANVDLVTGGTYLTPHGKESFLRDVITPIYRVLREEARISKGGKASHSTWRNYDDLNEYFWSDKCLKLRSPMNPNADFWNLNADFFVLSDEIRSASKRSKKVAAGNWKPKTNFVEVRTFWHLFRSFDRMWIFFILSFQVMVIIAWSPSRSLTAFFEEDVFKGILSIFITSAFLNFLQASLDIILSWNAWRSLKLSQILRYLLKFAVAAVWIVVLPIGYFSSVQNPTGLLKFFSSWAGDWWIQSSYNYCVAIFLIPNILDTLLFFLPPLRRSMEHSNRQIVIFLMWWAQPKLYVGRGMHEDMFSLLKYTMFWIVLLISKLAFSYYVEILPLVGPTKLIMRMRIVTYEWHEFFPNVSYNIGAVIAIWAPIVLVYFMDAQLWYAIFSTLFGGIHGAYIHLGEIRKLGKLQSSFDLIPSAFIDHLVPLSELDRITNFTGGSEKQRIAQKFFKVWNEFIRSMRMEDFISNRERELLLAPDSPSEVSVIQWPLFLLASKISIALDMAKDFKRKGDAKLFKKIKNDCYMHSALIEFYETLRDILCDLLKDEGDKRIIGKICYEVEDSIKRFKFLHKFQMGNMPLLSVKLEEFLKILVDGKKNDSEIIEVFQDVMLILTQDVLSNKILDNQIDMAKQKFKNINIQVTQNESWRERVVRLHLILTVKESTINVPMNLEARRRITFFTNSLFMRMPKAPMVQKMLSFGSVPSCKGVIQLYSISWINYP</sequence>
<keyword evidence="1" id="KW-0472">Membrane</keyword>
<protein>
    <recommendedName>
        <fullName evidence="2">1,3-beta-glucan synthase component FKS1-like domain-containing protein</fullName>
    </recommendedName>
</protein>
<keyword evidence="1" id="KW-0812">Transmembrane</keyword>
<dbReference type="Proteomes" id="UP001415857">
    <property type="component" value="Unassembled WGS sequence"/>
</dbReference>
<feature type="transmembrane region" description="Helical" evidence="1">
    <location>
        <begin position="382"/>
        <end position="406"/>
    </location>
</feature>
<dbReference type="PANTHER" id="PTHR12741">
    <property type="entry name" value="LYST-INTERACTING PROTEIN LIP5 DOPAMINE RESPONSIVE PROTEIN DRG-1"/>
    <property type="match status" value="1"/>
</dbReference>
<gene>
    <name evidence="3" type="ORF">L1049_001603</name>
</gene>
<dbReference type="GO" id="GO:0003843">
    <property type="term" value="F:1,3-beta-D-glucan synthase activity"/>
    <property type="evidence" value="ECO:0007669"/>
    <property type="project" value="TreeGrafter"/>
</dbReference>
<accession>A0AAP0QZL9</accession>
<evidence type="ECO:0000256" key="1">
    <source>
        <dbReference type="SAM" id="Phobius"/>
    </source>
</evidence>
<dbReference type="Pfam" id="PF14288">
    <property type="entry name" value="FKS1_dom1"/>
    <property type="match status" value="1"/>
</dbReference>
<evidence type="ECO:0000259" key="2">
    <source>
        <dbReference type="SMART" id="SM01205"/>
    </source>
</evidence>
<comment type="caution">
    <text evidence="3">The sequence shown here is derived from an EMBL/GenBank/DDBJ whole genome shotgun (WGS) entry which is preliminary data.</text>
</comment>
<feature type="transmembrane region" description="Helical" evidence="1">
    <location>
        <begin position="427"/>
        <end position="446"/>
    </location>
</feature>
<feature type="transmembrane region" description="Helical" evidence="1">
    <location>
        <begin position="452"/>
        <end position="470"/>
    </location>
</feature>
<name>A0AAP0QZL9_LIQFO</name>
<feature type="transmembrane region" description="Helical" evidence="1">
    <location>
        <begin position="273"/>
        <end position="292"/>
    </location>
</feature>
<dbReference type="AlphaFoldDB" id="A0AAP0QZL9"/>
<dbReference type="PANTHER" id="PTHR12741:SF16">
    <property type="entry name" value="CALLOSE SYNTHASE 7"/>
    <property type="match status" value="1"/>
</dbReference>
<dbReference type="InterPro" id="IPR058851">
    <property type="entry name" value="CALS1_helical"/>
</dbReference>
<dbReference type="GO" id="GO:0005886">
    <property type="term" value="C:plasma membrane"/>
    <property type="evidence" value="ECO:0007669"/>
    <property type="project" value="TreeGrafter"/>
</dbReference>
<dbReference type="InterPro" id="IPR026899">
    <property type="entry name" value="FKS1-like_dom1"/>
</dbReference>
<keyword evidence="1" id="KW-1133">Transmembrane helix</keyword>
<organism evidence="3 4">
    <name type="scientific">Liquidambar formosana</name>
    <name type="common">Formosan gum</name>
    <dbReference type="NCBI Taxonomy" id="63359"/>
    <lineage>
        <taxon>Eukaryota</taxon>
        <taxon>Viridiplantae</taxon>
        <taxon>Streptophyta</taxon>
        <taxon>Embryophyta</taxon>
        <taxon>Tracheophyta</taxon>
        <taxon>Spermatophyta</taxon>
        <taxon>Magnoliopsida</taxon>
        <taxon>eudicotyledons</taxon>
        <taxon>Gunneridae</taxon>
        <taxon>Pentapetalae</taxon>
        <taxon>Saxifragales</taxon>
        <taxon>Altingiaceae</taxon>
        <taxon>Liquidambar</taxon>
    </lineage>
</organism>
<reference evidence="3 4" key="1">
    <citation type="journal article" date="2024" name="Plant J.">
        <title>Genome sequences and population genomics reveal climatic adaptation and genomic divergence between two closely related sweetgum species.</title>
        <authorList>
            <person name="Xu W.Q."/>
            <person name="Ren C.Q."/>
            <person name="Zhang X.Y."/>
            <person name="Comes H.P."/>
            <person name="Liu X.H."/>
            <person name="Li Y.G."/>
            <person name="Kettle C.J."/>
            <person name="Jalonen R."/>
            <person name="Gaisberger H."/>
            <person name="Ma Y.Z."/>
            <person name="Qiu Y.X."/>
        </authorList>
    </citation>
    <scope>NUCLEOTIDE SEQUENCE [LARGE SCALE GENOMIC DNA]</scope>
    <source>
        <strain evidence="3">Hangzhou</strain>
    </source>
</reference>
<feature type="domain" description="1,3-beta-glucan synthase component FKS1-like" evidence="2">
    <location>
        <begin position="32"/>
        <end position="146"/>
    </location>
</feature>
<feature type="transmembrane region" description="Helical" evidence="1">
    <location>
        <begin position="202"/>
        <end position="219"/>
    </location>
</feature>
<evidence type="ECO:0000313" key="3">
    <source>
        <dbReference type="EMBL" id="KAK9266832.1"/>
    </source>
</evidence>
<proteinExistence type="predicted"/>
<keyword evidence="4" id="KW-1185">Reference proteome</keyword>
<dbReference type="SMART" id="SM01205">
    <property type="entry name" value="FKS1_dom1"/>
    <property type="match status" value="1"/>
</dbReference>